<evidence type="ECO:0000256" key="5">
    <source>
        <dbReference type="ARBA" id="ARBA00023002"/>
    </source>
</evidence>
<keyword evidence="1" id="KW-0004">4Fe-4S</keyword>
<dbReference type="InterPro" id="IPR009010">
    <property type="entry name" value="Asp_de-COase-like_dom_sf"/>
</dbReference>
<keyword evidence="4" id="KW-0732">Signal</keyword>
<dbReference type="Pfam" id="PF00384">
    <property type="entry name" value="Molybdopterin"/>
    <property type="match status" value="1"/>
</dbReference>
<keyword evidence="3" id="KW-0479">Metal-binding</keyword>
<dbReference type="InterPro" id="IPR017896">
    <property type="entry name" value="4Fe4S_Fe-S-bd"/>
</dbReference>
<evidence type="ECO:0000259" key="8">
    <source>
        <dbReference type="PROSITE" id="PS51379"/>
    </source>
</evidence>
<sequence>MDRRNFLQILGLFSGATVLSSCGSQDGQKKLISYLVPPEDGVLPGQALWQPGTCNECPAGCGVLVRVREGRPVKLEGNPDHPVSRGGLCLRGQASLWRLYHPDRVQTPLRRDGENWQPVSWEQAFGQIFTALDQARQQGRESFYLAGRSTGTLSELIDDFCRGLNLTRLPEFELLGHAALRRAYEAAFGIADLPGYRIGEADLLISVGADLLETFANPVGQAGGLAAAREKGSFRWFHLEPHFSLTGANADRRLSLRPGSEADLLAYLLRQLQDSGRARLRLPEMLLQALPQVSSAQAAETTGLAPDELSELAEALAAAENPLLIAGGVATARDGGVPTALLAALLQWSAGMLGRTVSFDQRLNYAGVGSPGGLDRLGRQLQEGRVGVLFVSRADPVLHAPSPGFAEALGKAGLRVGLVDVPDATTRHLDLLLPLSHALESWGDAEPRRGLRTLIRPAAKPLHDTREEGEVLLGLLRKKQQPVAASYQEHLFAAWEKRYSQPDLEAFARTGFIEEALPAEPSALDAAAAAGWLTRHGLPAPATGPQLVVVPSLRSFDGRSRVIPLLEEIPDPLTTISYGGWVSVSPADAERLKLADGDLLRIAGKGLEVELPAKIQPGLQGGIFLVQRDHLPSGVLGIDPQSGEALLSLDISGATRVGGQTELPILAGSSSQQGRGIIPDPVHLEKHPPHPQASLYPEHAHPDYRWAMAIDLKRCTGCSACVAACYIENHVPVVGKKDHLKGREMSWLRIEPFYDEQGRVEFLPMLCQHCHSAPCEPVCPVYAAYHNGEGLNVQVYARCVGTRYCSNNCPYKVRRFNWWDHRRRPPLDKLVNPDLPLRTRGMMEKCTFCIQRIRAGRDAAKDEGRKIRDGEVVTACAQSCPAKAIAFGNLLDETSQVYRWAHSKRAYRVFEELGTQPSVYYLR</sequence>
<proteinExistence type="predicted"/>
<evidence type="ECO:0000256" key="6">
    <source>
        <dbReference type="ARBA" id="ARBA00023004"/>
    </source>
</evidence>
<keyword evidence="11" id="KW-1185">Reference proteome</keyword>
<dbReference type="PROSITE" id="PS51257">
    <property type="entry name" value="PROKAR_LIPOPROTEIN"/>
    <property type="match status" value="1"/>
</dbReference>
<keyword evidence="2" id="KW-0500">Molybdenum</keyword>
<evidence type="ECO:0000313" key="11">
    <source>
        <dbReference type="Proteomes" id="UP001319827"/>
    </source>
</evidence>
<evidence type="ECO:0000259" key="9">
    <source>
        <dbReference type="PROSITE" id="PS51669"/>
    </source>
</evidence>
<dbReference type="EMBL" id="AP024355">
    <property type="protein sequence ID" value="BCR03287.1"/>
    <property type="molecule type" value="Genomic_DNA"/>
</dbReference>
<dbReference type="Gene3D" id="3.30.200.210">
    <property type="match status" value="1"/>
</dbReference>
<dbReference type="CDD" id="cd10551">
    <property type="entry name" value="PsrB"/>
    <property type="match status" value="1"/>
</dbReference>
<dbReference type="SUPFAM" id="SSF50692">
    <property type="entry name" value="ADC-like"/>
    <property type="match status" value="1"/>
</dbReference>
<dbReference type="InterPro" id="IPR006656">
    <property type="entry name" value="Mopterin_OxRdtase"/>
</dbReference>
<evidence type="ECO:0000256" key="1">
    <source>
        <dbReference type="ARBA" id="ARBA00022485"/>
    </source>
</evidence>
<dbReference type="SMART" id="SM00926">
    <property type="entry name" value="Molybdop_Fe4S4"/>
    <property type="match status" value="1"/>
</dbReference>
<dbReference type="PROSITE" id="PS51669">
    <property type="entry name" value="4FE4S_MOW_BIS_MGD"/>
    <property type="match status" value="1"/>
</dbReference>
<dbReference type="Pfam" id="PF13247">
    <property type="entry name" value="Fer4_11"/>
    <property type="match status" value="1"/>
</dbReference>
<dbReference type="InterPro" id="IPR006963">
    <property type="entry name" value="Mopterin_OxRdtase_4Fe-4S_dom"/>
</dbReference>
<organism evidence="10 11">
    <name type="scientific">Desulfuromonas versatilis</name>
    <dbReference type="NCBI Taxonomy" id="2802975"/>
    <lineage>
        <taxon>Bacteria</taxon>
        <taxon>Pseudomonadati</taxon>
        <taxon>Thermodesulfobacteriota</taxon>
        <taxon>Desulfuromonadia</taxon>
        <taxon>Desulfuromonadales</taxon>
        <taxon>Desulfuromonadaceae</taxon>
        <taxon>Desulfuromonas</taxon>
    </lineage>
</organism>
<evidence type="ECO:0000256" key="2">
    <source>
        <dbReference type="ARBA" id="ARBA00022505"/>
    </source>
</evidence>
<feature type="domain" description="4Fe-4S ferredoxin-type" evidence="8">
    <location>
        <begin position="706"/>
        <end position="736"/>
    </location>
</feature>
<dbReference type="Gene3D" id="3.40.50.740">
    <property type="match status" value="1"/>
</dbReference>
<keyword evidence="6" id="KW-0408">Iron</keyword>
<reference evidence="10 11" key="1">
    <citation type="journal article" date="2016" name="C (Basel)">
        <title>Selective Growth of and Electricity Production by Marine Exoelectrogenic Bacteria in Self-Aggregated Hydrogel of Microbially Reduced Graphene Oxide.</title>
        <authorList>
            <person name="Yoshida N."/>
            <person name="Goto Y."/>
            <person name="Miyata Y."/>
        </authorList>
    </citation>
    <scope>NUCLEOTIDE SEQUENCE [LARGE SCALE GENOMIC DNA]</scope>
    <source>
        <strain evidence="10 11">NIT-T3</strain>
    </source>
</reference>
<evidence type="ECO:0000256" key="3">
    <source>
        <dbReference type="ARBA" id="ARBA00022723"/>
    </source>
</evidence>
<name>A0ABM8HM33_9BACT</name>
<dbReference type="SUPFAM" id="SSF53706">
    <property type="entry name" value="Formate dehydrogenase/DMSO reductase, domains 1-3"/>
    <property type="match status" value="1"/>
</dbReference>
<keyword evidence="5" id="KW-0560">Oxidoreductase</keyword>
<evidence type="ECO:0000256" key="4">
    <source>
        <dbReference type="ARBA" id="ARBA00022729"/>
    </source>
</evidence>
<feature type="domain" description="4Fe-4S Mo/W bis-MGD-type" evidence="9">
    <location>
        <begin position="47"/>
        <end position="103"/>
    </location>
</feature>
<dbReference type="Proteomes" id="UP001319827">
    <property type="component" value="Chromosome"/>
</dbReference>
<dbReference type="Pfam" id="PF04879">
    <property type="entry name" value="Molybdop_Fe4S4"/>
    <property type="match status" value="1"/>
</dbReference>
<accession>A0ABM8HM33</accession>
<evidence type="ECO:0000313" key="10">
    <source>
        <dbReference type="EMBL" id="BCR03287.1"/>
    </source>
</evidence>
<feature type="domain" description="4Fe-4S ferredoxin-type" evidence="8">
    <location>
        <begin position="758"/>
        <end position="789"/>
    </location>
</feature>
<reference evidence="10 11" key="2">
    <citation type="journal article" date="2021" name="Int. J. Syst. Evol. Microbiol.">
        <title>Isolation and Polyphasic Characterization of Desulfuromonas versatilis sp. Nov., an Electrogenic Bacteria Capable of Versatile Metabolism Isolated from a Graphene Oxide-Reducing Enrichment Culture.</title>
        <authorList>
            <person name="Xie L."/>
            <person name="Yoshida N."/>
            <person name="Ishii S."/>
            <person name="Meng L."/>
        </authorList>
    </citation>
    <scope>NUCLEOTIDE SEQUENCE [LARGE SCALE GENOMIC DNA]</scope>
    <source>
        <strain evidence="10 11">NIT-T3</strain>
    </source>
</reference>
<dbReference type="RefSeq" id="WP_221250768.1">
    <property type="nucleotide sequence ID" value="NZ_AP024355.1"/>
</dbReference>
<keyword evidence="7" id="KW-0411">Iron-sulfur</keyword>
<dbReference type="InterPro" id="IPR050612">
    <property type="entry name" value="Prok_Mopterin_Oxidored"/>
</dbReference>
<evidence type="ECO:0000256" key="7">
    <source>
        <dbReference type="ARBA" id="ARBA00023014"/>
    </source>
</evidence>
<dbReference type="PANTHER" id="PTHR43742">
    <property type="entry name" value="TRIMETHYLAMINE-N-OXIDE REDUCTASE"/>
    <property type="match status" value="1"/>
</dbReference>
<dbReference type="Gene3D" id="3.40.228.10">
    <property type="entry name" value="Dimethylsulfoxide Reductase, domain 2"/>
    <property type="match status" value="1"/>
</dbReference>
<dbReference type="SUPFAM" id="SSF54862">
    <property type="entry name" value="4Fe-4S ferredoxins"/>
    <property type="match status" value="1"/>
</dbReference>
<dbReference type="PANTHER" id="PTHR43742:SF9">
    <property type="entry name" value="TETRATHIONATE REDUCTASE SUBUNIT A"/>
    <property type="match status" value="1"/>
</dbReference>
<protein>
    <submittedName>
        <fullName evidence="10">Fe-S-cluster-containing hydrogenase</fullName>
    </submittedName>
</protein>
<gene>
    <name evidence="10" type="ORF">DESUT3_03560</name>
</gene>
<dbReference type="PROSITE" id="PS51379">
    <property type="entry name" value="4FE4S_FER_2"/>
    <property type="match status" value="2"/>
</dbReference>
<dbReference type="Gene3D" id="3.30.70.20">
    <property type="match status" value="2"/>
</dbReference>